<organism evidence="3 4">
    <name type="scientific">Piscinibacter terrae</name>
    <dbReference type="NCBI Taxonomy" id="2496871"/>
    <lineage>
        <taxon>Bacteria</taxon>
        <taxon>Pseudomonadati</taxon>
        <taxon>Pseudomonadota</taxon>
        <taxon>Betaproteobacteria</taxon>
        <taxon>Burkholderiales</taxon>
        <taxon>Sphaerotilaceae</taxon>
        <taxon>Piscinibacter</taxon>
    </lineage>
</organism>
<evidence type="ECO:0000313" key="3">
    <source>
        <dbReference type="EMBL" id="RQP26415.1"/>
    </source>
</evidence>
<reference evidence="3 4" key="2">
    <citation type="submission" date="2018-12" db="EMBL/GenBank/DDBJ databases">
        <title>Rhizobacter gummiphilus sp. nov., a rubber-degrading bacterium isolated from the soil of a botanical garden in Japan.</title>
        <authorList>
            <person name="Shunsuke S.S."/>
        </authorList>
    </citation>
    <scope>NUCLEOTIDE SEQUENCE [LARGE SCALE GENOMIC DNA]</scope>
    <source>
        <strain evidence="3 4">S-16</strain>
    </source>
</reference>
<protein>
    <submittedName>
        <fullName evidence="3">Type II secretion system protein M</fullName>
    </submittedName>
</protein>
<dbReference type="Pfam" id="PF04612">
    <property type="entry name" value="T2SSM"/>
    <property type="match status" value="1"/>
</dbReference>
<dbReference type="AlphaFoldDB" id="A0A3N7K686"/>
<name>A0A3N7K686_9BURK</name>
<reference evidence="3 4" key="1">
    <citation type="submission" date="2018-08" db="EMBL/GenBank/DDBJ databases">
        <authorList>
            <person name="Khan S.A."/>
            <person name="Jeon C.O."/>
            <person name="Chun B.H."/>
            <person name="Jeong S.E."/>
        </authorList>
    </citation>
    <scope>NUCLEOTIDE SEQUENCE [LARGE SCALE GENOMIC DNA]</scope>
    <source>
        <strain evidence="3 4">S-16</strain>
    </source>
</reference>
<evidence type="ECO:0000313" key="4">
    <source>
        <dbReference type="Proteomes" id="UP000267464"/>
    </source>
</evidence>
<evidence type="ECO:0000256" key="1">
    <source>
        <dbReference type="SAM" id="Coils"/>
    </source>
</evidence>
<feature type="transmembrane region" description="Helical" evidence="2">
    <location>
        <begin position="32"/>
        <end position="55"/>
    </location>
</feature>
<keyword evidence="2" id="KW-1133">Transmembrane helix</keyword>
<dbReference type="OrthoDB" id="8687363at2"/>
<dbReference type="GO" id="GO:0015627">
    <property type="term" value="C:type II protein secretion system complex"/>
    <property type="evidence" value="ECO:0007669"/>
    <property type="project" value="InterPro"/>
</dbReference>
<dbReference type="InterPro" id="IPR007690">
    <property type="entry name" value="T2SS_GspM"/>
</dbReference>
<dbReference type="RefSeq" id="WP_124539098.1">
    <property type="nucleotide sequence ID" value="NZ_QUSW01000001.1"/>
</dbReference>
<keyword evidence="2" id="KW-0812">Transmembrane</keyword>
<dbReference type="EMBL" id="QUSW01000001">
    <property type="protein sequence ID" value="RQP26415.1"/>
    <property type="molecule type" value="Genomic_DNA"/>
</dbReference>
<keyword evidence="4" id="KW-1185">Reference proteome</keyword>
<evidence type="ECO:0000256" key="2">
    <source>
        <dbReference type="SAM" id="Phobius"/>
    </source>
</evidence>
<dbReference type="Proteomes" id="UP000267464">
    <property type="component" value="Unassembled WGS sequence"/>
</dbReference>
<keyword evidence="1" id="KW-0175">Coiled coil</keyword>
<accession>A0A3N7K686</accession>
<comment type="caution">
    <text evidence="3">The sequence shown here is derived from an EMBL/GenBank/DDBJ whole genome shotgun (WGS) entry which is preliminary data.</text>
</comment>
<gene>
    <name evidence="3" type="ORF">DZC73_05210</name>
</gene>
<keyword evidence="2" id="KW-0472">Membrane</keyword>
<feature type="coiled-coil region" evidence="1">
    <location>
        <begin position="58"/>
        <end position="88"/>
    </location>
</feature>
<sequence length="171" mass="18028">MNARAVTLPPAMAALRTQGLAKWKAMAPRDRAAAGVGIAVLVVFIVWMLLVAPALRTVREAPAKLDKLEAQLQQMQRLAAEAKTLRGAPEVSVAQAVEPLKMATERLGNGSTINIQGDRATLTVTGVSGDALRDWLGEARTAAHARPVEVTLNRNPQGYAGTVVVTFGPGS</sequence>
<proteinExistence type="predicted"/>
<dbReference type="GO" id="GO:0015628">
    <property type="term" value="P:protein secretion by the type II secretion system"/>
    <property type="evidence" value="ECO:0007669"/>
    <property type="project" value="InterPro"/>
</dbReference>